<keyword evidence="5" id="KW-1185">Reference proteome</keyword>
<sequence>MTLRSALPVVAALSLALGLSACSSPDDSEPTDATTTEATTDVETEASEEAETTPVEETTIDIGESFTDPDIGDTIEVLSVVRGFSSAETLEGGEAVLVEVKITPGEEYGGRISAGDFKISWDDGADFWNNKTRMVSEEMDAAGYPVLEDISRIDGGEHTGWIAFLVDEQADTYTLQYIRPESKVIGSDDVLEEFLVEVEIPAP</sequence>
<evidence type="ECO:0000256" key="3">
    <source>
        <dbReference type="SAM" id="SignalP"/>
    </source>
</evidence>
<feature type="chain" id="PRO_5038403991" description="DUF4352 domain-containing protein" evidence="3">
    <location>
        <begin position="22"/>
        <end position="203"/>
    </location>
</feature>
<dbReference type="Proteomes" id="UP000317043">
    <property type="component" value="Unassembled WGS sequence"/>
</dbReference>
<organism evidence="4 5">
    <name type="scientific">Stackebrandtia endophytica</name>
    <dbReference type="NCBI Taxonomy" id="1496996"/>
    <lineage>
        <taxon>Bacteria</taxon>
        <taxon>Bacillati</taxon>
        <taxon>Actinomycetota</taxon>
        <taxon>Actinomycetes</taxon>
        <taxon>Glycomycetales</taxon>
        <taxon>Glycomycetaceae</taxon>
        <taxon>Stackebrandtia</taxon>
    </lineage>
</organism>
<dbReference type="PROSITE" id="PS51257">
    <property type="entry name" value="PROKAR_LIPOPROTEIN"/>
    <property type="match status" value="1"/>
</dbReference>
<accession>A0A543AUG2</accession>
<dbReference type="AlphaFoldDB" id="A0A543AUG2"/>
<feature type="region of interest" description="Disordered" evidence="2">
    <location>
        <begin position="21"/>
        <end position="54"/>
    </location>
</feature>
<dbReference type="OrthoDB" id="3783199at2"/>
<name>A0A543AUG2_9ACTN</name>
<keyword evidence="1 3" id="KW-0732">Signal</keyword>
<dbReference type="RefSeq" id="WP_142037284.1">
    <property type="nucleotide sequence ID" value="NZ_JBHTGS010000001.1"/>
</dbReference>
<feature type="compositionally biased region" description="Acidic residues" evidence="2">
    <location>
        <begin position="40"/>
        <end position="51"/>
    </location>
</feature>
<proteinExistence type="predicted"/>
<dbReference type="InterPro" id="IPR029050">
    <property type="entry name" value="Immunoprotect_excell_Ig-like"/>
</dbReference>
<evidence type="ECO:0000313" key="5">
    <source>
        <dbReference type="Proteomes" id="UP000317043"/>
    </source>
</evidence>
<protein>
    <recommendedName>
        <fullName evidence="6">DUF4352 domain-containing protein</fullName>
    </recommendedName>
</protein>
<comment type="caution">
    <text evidence="4">The sequence shown here is derived from an EMBL/GenBank/DDBJ whole genome shotgun (WGS) entry which is preliminary data.</text>
</comment>
<reference evidence="4 5" key="1">
    <citation type="submission" date="2019-06" db="EMBL/GenBank/DDBJ databases">
        <title>Sequencing the genomes of 1000 actinobacteria strains.</title>
        <authorList>
            <person name="Klenk H.-P."/>
        </authorList>
    </citation>
    <scope>NUCLEOTIDE SEQUENCE [LARGE SCALE GENOMIC DNA]</scope>
    <source>
        <strain evidence="4 5">DSM 45928</strain>
    </source>
</reference>
<evidence type="ECO:0000313" key="4">
    <source>
        <dbReference type="EMBL" id="TQL76218.1"/>
    </source>
</evidence>
<dbReference type="EMBL" id="VFOW01000001">
    <property type="protein sequence ID" value="TQL76218.1"/>
    <property type="molecule type" value="Genomic_DNA"/>
</dbReference>
<feature type="compositionally biased region" description="Low complexity" evidence="2">
    <location>
        <begin position="21"/>
        <end position="39"/>
    </location>
</feature>
<evidence type="ECO:0008006" key="6">
    <source>
        <dbReference type="Google" id="ProtNLM"/>
    </source>
</evidence>
<dbReference type="InParanoid" id="A0A543AUG2"/>
<gene>
    <name evidence="4" type="ORF">FB566_1740</name>
</gene>
<evidence type="ECO:0000256" key="1">
    <source>
        <dbReference type="ARBA" id="ARBA00022729"/>
    </source>
</evidence>
<evidence type="ECO:0000256" key="2">
    <source>
        <dbReference type="SAM" id="MobiDB-lite"/>
    </source>
</evidence>
<feature type="signal peptide" evidence="3">
    <location>
        <begin position="1"/>
        <end position="21"/>
    </location>
</feature>
<dbReference type="Gene3D" id="2.60.40.1240">
    <property type="match status" value="1"/>
</dbReference>